<evidence type="ECO:0000256" key="1">
    <source>
        <dbReference type="SAM" id="SignalP"/>
    </source>
</evidence>
<evidence type="ECO:0000313" key="3">
    <source>
        <dbReference type="Proteomes" id="UP001296873"/>
    </source>
</evidence>
<sequence length="115" mass="12398">MKTTCAKAILSLLGLFMITGCTKTAIERQVGSENTYSVTGTAACLGLCAPDRDEVYQAMHQECRWPAVPAILVRGSAKNGLLGVPHTVWRFTCLSVDTETNIAELIADDDYTDGD</sequence>
<reference evidence="2 3" key="1">
    <citation type="journal article" date="2020" name="Microorganisms">
        <title>Osmotic Adaptation and Compatible Solute Biosynthesis of Phototrophic Bacteria as Revealed from Genome Analyses.</title>
        <authorList>
            <person name="Imhoff J.F."/>
            <person name="Rahn T."/>
            <person name="Kunzel S."/>
            <person name="Keller A."/>
            <person name="Neulinger S.C."/>
        </authorList>
    </citation>
    <scope>NUCLEOTIDE SEQUENCE [LARGE SCALE GENOMIC DNA]</scope>
    <source>
        <strain evidence="2 3">DSM 9895</strain>
    </source>
</reference>
<organism evidence="2 3">
    <name type="scientific">Rhodovibrio sodomensis</name>
    <dbReference type="NCBI Taxonomy" id="1088"/>
    <lineage>
        <taxon>Bacteria</taxon>
        <taxon>Pseudomonadati</taxon>
        <taxon>Pseudomonadota</taxon>
        <taxon>Alphaproteobacteria</taxon>
        <taxon>Rhodospirillales</taxon>
        <taxon>Rhodovibrionaceae</taxon>
        <taxon>Rhodovibrio</taxon>
    </lineage>
</organism>
<dbReference type="PROSITE" id="PS51257">
    <property type="entry name" value="PROKAR_LIPOPROTEIN"/>
    <property type="match status" value="1"/>
</dbReference>
<feature type="chain" id="PRO_5045755555" description="Lipoprotein" evidence="1">
    <location>
        <begin position="26"/>
        <end position="115"/>
    </location>
</feature>
<name>A0ABS1DK35_9PROT</name>
<dbReference type="Proteomes" id="UP001296873">
    <property type="component" value="Unassembled WGS sequence"/>
</dbReference>
<dbReference type="RefSeq" id="WP_200343276.1">
    <property type="nucleotide sequence ID" value="NZ_NRRL01000120.1"/>
</dbReference>
<evidence type="ECO:0008006" key="4">
    <source>
        <dbReference type="Google" id="ProtNLM"/>
    </source>
</evidence>
<feature type="signal peptide" evidence="1">
    <location>
        <begin position="1"/>
        <end position="25"/>
    </location>
</feature>
<accession>A0ABS1DK35</accession>
<gene>
    <name evidence="2" type="ORF">CKO28_22680</name>
</gene>
<proteinExistence type="predicted"/>
<protein>
    <recommendedName>
        <fullName evidence="4">Lipoprotein</fullName>
    </recommendedName>
</protein>
<comment type="caution">
    <text evidence="2">The sequence shown here is derived from an EMBL/GenBank/DDBJ whole genome shotgun (WGS) entry which is preliminary data.</text>
</comment>
<keyword evidence="3" id="KW-1185">Reference proteome</keyword>
<dbReference type="EMBL" id="NRRL01000120">
    <property type="protein sequence ID" value="MBK1670827.1"/>
    <property type="molecule type" value="Genomic_DNA"/>
</dbReference>
<evidence type="ECO:0000313" key="2">
    <source>
        <dbReference type="EMBL" id="MBK1670827.1"/>
    </source>
</evidence>
<keyword evidence="1" id="KW-0732">Signal</keyword>